<dbReference type="Proteomes" id="UP000077521">
    <property type="component" value="Unassembled WGS sequence"/>
</dbReference>
<gene>
    <name evidence="2" type="ORF">A4X13_0g4688</name>
</gene>
<name>A0A177TQI0_9BASI</name>
<feature type="compositionally biased region" description="Basic residues" evidence="1">
    <location>
        <begin position="130"/>
        <end position="145"/>
    </location>
</feature>
<keyword evidence="3" id="KW-1185">Reference proteome</keyword>
<reference evidence="2" key="1">
    <citation type="submission" date="2016-04" db="EMBL/GenBank/DDBJ databases">
        <authorList>
            <person name="Nguyen H.D."/>
            <person name="Samba Siva P."/>
            <person name="Cullis J."/>
            <person name="Levesque C.A."/>
            <person name="Hambleton S."/>
        </authorList>
    </citation>
    <scope>NUCLEOTIDE SEQUENCE</scope>
    <source>
        <strain evidence="2">DAOMC 236416</strain>
    </source>
</reference>
<evidence type="ECO:0000313" key="2">
    <source>
        <dbReference type="EMBL" id="KAE8250478.1"/>
    </source>
</evidence>
<protein>
    <submittedName>
        <fullName evidence="2">Uncharacterized protein</fullName>
    </submittedName>
</protein>
<proteinExistence type="predicted"/>
<comment type="caution">
    <text evidence="2">The sequence shown here is derived from an EMBL/GenBank/DDBJ whole genome shotgun (WGS) entry which is preliminary data.</text>
</comment>
<accession>A0A177TQI0</accession>
<feature type="region of interest" description="Disordered" evidence="1">
    <location>
        <begin position="95"/>
        <end position="152"/>
    </location>
</feature>
<dbReference type="AlphaFoldDB" id="A0A177TQI0"/>
<reference evidence="2" key="2">
    <citation type="journal article" date="2019" name="IMA Fungus">
        <title>Genome sequencing and comparison of five Tilletia species to identify candidate genes for the detection of regulated species infecting wheat.</title>
        <authorList>
            <person name="Nguyen H.D.T."/>
            <person name="Sultana T."/>
            <person name="Kesanakurti P."/>
            <person name="Hambleton S."/>
        </authorList>
    </citation>
    <scope>NUCLEOTIDE SEQUENCE</scope>
    <source>
        <strain evidence="2">DAOMC 236416</strain>
    </source>
</reference>
<evidence type="ECO:0000313" key="3">
    <source>
        <dbReference type="Proteomes" id="UP000077521"/>
    </source>
</evidence>
<sequence>MEEFSAAGDHLYSAIRRYESASGGLGMSLEWPTFINRFREVPAAIQHSPPEHPLPDTAAPQQFDHVSIPKTSFAARLLTPMPTPDLPNQLVVQPRPNEIPRHQPRVASIGAAKKPPSWKPAREKKSPPAKGKRIKPSSTKKKAPVRSKPIVTAPAAQTSAPIVCYDCDLDYTSGSWRYHLEFDPLPGPTCSACYQTRRRAKRKLHPELYLELSEDDSDAVDVTTTTDAAQASAVAGPSRAMRVSGPSPPPAVPGPSMSAP</sequence>
<evidence type="ECO:0000256" key="1">
    <source>
        <dbReference type="SAM" id="MobiDB-lite"/>
    </source>
</evidence>
<dbReference type="EMBL" id="LWDF02000321">
    <property type="protein sequence ID" value="KAE8250478.1"/>
    <property type="molecule type" value="Genomic_DNA"/>
</dbReference>
<organism evidence="2 3">
    <name type="scientific">Tilletia indica</name>
    <dbReference type="NCBI Taxonomy" id="43049"/>
    <lineage>
        <taxon>Eukaryota</taxon>
        <taxon>Fungi</taxon>
        <taxon>Dikarya</taxon>
        <taxon>Basidiomycota</taxon>
        <taxon>Ustilaginomycotina</taxon>
        <taxon>Exobasidiomycetes</taxon>
        <taxon>Tilletiales</taxon>
        <taxon>Tilletiaceae</taxon>
        <taxon>Tilletia</taxon>
    </lineage>
</organism>
<feature type="region of interest" description="Disordered" evidence="1">
    <location>
        <begin position="229"/>
        <end position="260"/>
    </location>
</feature>